<keyword evidence="7" id="KW-1133">Transmembrane helix</keyword>
<dbReference type="PROSITE" id="PS51379">
    <property type="entry name" value="4FE4S_FER_2"/>
    <property type="match status" value="2"/>
</dbReference>
<keyword evidence="3" id="KW-0479">Metal-binding</keyword>
<evidence type="ECO:0000256" key="6">
    <source>
        <dbReference type="ARBA" id="ARBA00023014"/>
    </source>
</evidence>
<evidence type="ECO:0000259" key="8">
    <source>
        <dbReference type="PROSITE" id="PS51379"/>
    </source>
</evidence>
<keyword evidence="4" id="KW-0249">Electron transport</keyword>
<dbReference type="GO" id="GO:0051539">
    <property type="term" value="F:4 iron, 4 sulfur cluster binding"/>
    <property type="evidence" value="ECO:0007669"/>
    <property type="project" value="UniProtKB-KW"/>
</dbReference>
<accession>A0A354YY12</accession>
<feature type="domain" description="4Fe-4S ferredoxin-type" evidence="8">
    <location>
        <begin position="216"/>
        <end position="245"/>
    </location>
</feature>
<dbReference type="Pfam" id="PF12801">
    <property type="entry name" value="Fer4_5"/>
    <property type="match status" value="3"/>
</dbReference>
<dbReference type="SUPFAM" id="SSF54862">
    <property type="entry name" value="4Fe-4S ferredoxins"/>
    <property type="match status" value="1"/>
</dbReference>
<evidence type="ECO:0000313" key="10">
    <source>
        <dbReference type="Proteomes" id="UP000263273"/>
    </source>
</evidence>
<dbReference type="Gene3D" id="3.30.70.20">
    <property type="match status" value="1"/>
</dbReference>
<comment type="caution">
    <text evidence="9">The sequence shown here is derived from an EMBL/GenBank/DDBJ whole genome shotgun (WGS) entry which is preliminary data.</text>
</comment>
<dbReference type="STRING" id="378794.GCA_001570625_00444"/>
<evidence type="ECO:0000256" key="5">
    <source>
        <dbReference type="ARBA" id="ARBA00023004"/>
    </source>
</evidence>
<evidence type="ECO:0000256" key="7">
    <source>
        <dbReference type="SAM" id="Phobius"/>
    </source>
</evidence>
<dbReference type="PANTHER" id="PTHR30176">
    <property type="entry name" value="FERREDOXIN-TYPE PROTEIN NAPH"/>
    <property type="match status" value="1"/>
</dbReference>
<dbReference type="PROSITE" id="PS00198">
    <property type="entry name" value="4FE4S_FER_1"/>
    <property type="match status" value="1"/>
</dbReference>
<dbReference type="GO" id="GO:0005886">
    <property type="term" value="C:plasma membrane"/>
    <property type="evidence" value="ECO:0007669"/>
    <property type="project" value="TreeGrafter"/>
</dbReference>
<feature type="transmembrane region" description="Helical" evidence="7">
    <location>
        <begin position="68"/>
        <end position="97"/>
    </location>
</feature>
<feature type="domain" description="4Fe-4S ferredoxin-type" evidence="8">
    <location>
        <begin position="246"/>
        <end position="270"/>
    </location>
</feature>
<keyword evidence="7" id="KW-0472">Membrane</keyword>
<feature type="transmembrane region" description="Helical" evidence="7">
    <location>
        <begin position="174"/>
        <end position="193"/>
    </location>
</feature>
<dbReference type="AlphaFoldDB" id="A0A354YY12"/>
<dbReference type="InterPro" id="IPR051684">
    <property type="entry name" value="Electron_Trans/Redox"/>
</dbReference>
<keyword evidence="7" id="KW-0812">Transmembrane</keyword>
<gene>
    <name evidence="9" type="ORF">DDZ44_06700</name>
</gene>
<evidence type="ECO:0000256" key="4">
    <source>
        <dbReference type="ARBA" id="ARBA00022982"/>
    </source>
</evidence>
<evidence type="ECO:0000313" key="9">
    <source>
        <dbReference type="EMBL" id="HBK53606.1"/>
    </source>
</evidence>
<protein>
    <submittedName>
        <fullName evidence="9">4Fe-4S ferredoxin</fullName>
    </submittedName>
</protein>
<dbReference type="Pfam" id="PF00037">
    <property type="entry name" value="Fer4"/>
    <property type="match status" value="1"/>
</dbReference>
<dbReference type="Proteomes" id="UP000263273">
    <property type="component" value="Unassembled WGS sequence"/>
</dbReference>
<keyword evidence="2" id="KW-0004">4Fe-4S</keyword>
<dbReference type="InterPro" id="IPR017896">
    <property type="entry name" value="4Fe4S_Fe-S-bd"/>
</dbReference>
<organism evidence="9 10">
    <name type="scientific">Syntrophomonas wolfei</name>
    <dbReference type="NCBI Taxonomy" id="863"/>
    <lineage>
        <taxon>Bacteria</taxon>
        <taxon>Bacillati</taxon>
        <taxon>Bacillota</taxon>
        <taxon>Clostridia</taxon>
        <taxon>Eubacteriales</taxon>
        <taxon>Syntrophomonadaceae</taxon>
        <taxon>Syntrophomonas</taxon>
    </lineage>
</organism>
<evidence type="ECO:0000256" key="2">
    <source>
        <dbReference type="ARBA" id="ARBA00022485"/>
    </source>
</evidence>
<feature type="transmembrane region" description="Helical" evidence="7">
    <location>
        <begin position="118"/>
        <end position="134"/>
    </location>
</feature>
<keyword evidence="6" id="KW-0411">Iron-sulfur</keyword>
<dbReference type="EMBL" id="DNZF01000147">
    <property type="protein sequence ID" value="HBK53606.1"/>
    <property type="molecule type" value="Genomic_DNA"/>
</dbReference>
<evidence type="ECO:0000256" key="3">
    <source>
        <dbReference type="ARBA" id="ARBA00022723"/>
    </source>
</evidence>
<dbReference type="InterPro" id="IPR017900">
    <property type="entry name" value="4Fe4S_Fe_S_CS"/>
</dbReference>
<dbReference type="RefSeq" id="WP_276620126.1">
    <property type="nucleotide sequence ID" value="NZ_DCDX01000171.1"/>
</dbReference>
<keyword evidence="1" id="KW-0813">Transport</keyword>
<name>A0A354YY12_9FIRM</name>
<evidence type="ECO:0000256" key="1">
    <source>
        <dbReference type="ARBA" id="ARBA00022448"/>
    </source>
</evidence>
<proteinExistence type="predicted"/>
<dbReference type="GO" id="GO:0046872">
    <property type="term" value="F:metal ion binding"/>
    <property type="evidence" value="ECO:0007669"/>
    <property type="project" value="UniProtKB-KW"/>
</dbReference>
<dbReference type="PANTHER" id="PTHR30176:SF3">
    <property type="entry name" value="FERREDOXIN-TYPE PROTEIN NAPH"/>
    <property type="match status" value="1"/>
</dbReference>
<reference evidence="9 10" key="1">
    <citation type="journal article" date="2018" name="Nat. Biotechnol.">
        <title>A standardized bacterial taxonomy based on genome phylogeny substantially revises the tree of life.</title>
        <authorList>
            <person name="Parks D.H."/>
            <person name="Chuvochina M."/>
            <person name="Waite D.W."/>
            <person name="Rinke C."/>
            <person name="Skarshewski A."/>
            <person name="Chaumeil P.A."/>
            <person name="Hugenholtz P."/>
        </authorList>
    </citation>
    <scope>NUCLEOTIDE SEQUENCE [LARGE SCALE GENOMIC DNA]</scope>
    <source>
        <strain evidence="9">UBA10948</strain>
    </source>
</reference>
<sequence length="283" mass="31414">MDTRRLVQWLSAIISNAYFKGFASLSIYQGVGKRVCVPVLNCYSCPGALGSCPVGSMQSLLAGYKQQFSFYVAGLLTVVGAASGRLACGWLCPFGLVQELLARISRRKLHLPALAKKLKYLVLLLTIVLPVLWVNQAGLGSPYFCKFLCPAGTLEAGLPLGLGRPELRALLGSLFAWKAAVLFLILFLSIIYFRPFCRSLCPLGAYYALFNRVSWWRLEINPEDCIDCGCCSQVCPVEINVREDPNSPECIRCLRCRDNCPGRAISFGRRDEALLARMEWPER</sequence>
<keyword evidence="5" id="KW-0408">Iron</keyword>